<evidence type="ECO:0000313" key="4">
    <source>
        <dbReference type="EMBL" id="MVN15533.1"/>
    </source>
</evidence>
<comment type="caution">
    <text evidence="4">The sequence shown here is derived from an EMBL/GenBank/DDBJ whole genome shotgun (WGS) entry which is preliminary data.</text>
</comment>
<dbReference type="InterPro" id="IPR037143">
    <property type="entry name" value="4-PPantetheinyl_Trfase_dom_sf"/>
</dbReference>
<dbReference type="SUPFAM" id="SSF56214">
    <property type="entry name" value="4'-phosphopantetheinyl transferase"/>
    <property type="match status" value="2"/>
</dbReference>
<comment type="similarity">
    <text evidence="1">Belongs to the P-Pant transferase superfamily. Gsp/Sfp/HetI/AcpT family.</text>
</comment>
<proteinExistence type="inferred from homology"/>
<evidence type="ECO:0000256" key="1">
    <source>
        <dbReference type="ARBA" id="ARBA00010990"/>
    </source>
</evidence>
<gene>
    <name evidence="4" type="ORF">GO738_09305</name>
</gene>
<protein>
    <submittedName>
        <fullName evidence="4">4'-phosphopantetheinyl transferase superfamily protein</fullName>
    </submittedName>
</protein>
<dbReference type="Pfam" id="PF01648">
    <property type="entry name" value="ACPS"/>
    <property type="match status" value="1"/>
</dbReference>
<dbReference type="RefSeq" id="WP_157006748.1">
    <property type="nucleotide sequence ID" value="NZ_WPOC01000013.1"/>
</dbReference>
<dbReference type="GO" id="GO:0008897">
    <property type="term" value="F:holo-[acyl-carrier-protein] synthase activity"/>
    <property type="evidence" value="ECO:0007669"/>
    <property type="project" value="InterPro"/>
</dbReference>
<keyword evidence="5" id="KW-1185">Reference proteome</keyword>
<evidence type="ECO:0000259" key="3">
    <source>
        <dbReference type="Pfam" id="PF01648"/>
    </source>
</evidence>
<name>A0A6N8IL38_9ACTN</name>
<dbReference type="InterPro" id="IPR050559">
    <property type="entry name" value="P-Pant_transferase_sf"/>
</dbReference>
<dbReference type="EMBL" id="WPOC01000013">
    <property type="protein sequence ID" value="MVN15533.1"/>
    <property type="molecule type" value="Genomic_DNA"/>
</dbReference>
<dbReference type="PANTHER" id="PTHR12215">
    <property type="entry name" value="PHOSPHOPANTETHEINE TRANSFERASE"/>
    <property type="match status" value="1"/>
</dbReference>
<feature type="domain" description="4'-phosphopantetheinyl transferase" evidence="3">
    <location>
        <begin position="119"/>
        <end position="205"/>
    </location>
</feature>
<dbReference type="Proteomes" id="UP000468327">
    <property type="component" value="Unassembled WGS sequence"/>
</dbReference>
<dbReference type="AlphaFoldDB" id="A0A6N8IL38"/>
<evidence type="ECO:0000313" key="5">
    <source>
        <dbReference type="Proteomes" id="UP000468327"/>
    </source>
</evidence>
<organism evidence="4 5">
    <name type="scientific">Gordonibacter urolithinfaciens</name>
    <dbReference type="NCBI Taxonomy" id="1335613"/>
    <lineage>
        <taxon>Bacteria</taxon>
        <taxon>Bacillati</taxon>
        <taxon>Actinomycetota</taxon>
        <taxon>Coriobacteriia</taxon>
        <taxon>Eggerthellales</taxon>
        <taxon>Eggerthellaceae</taxon>
        <taxon>Gordonibacter</taxon>
    </lineage>
</organism>
<evidence type="ECO:0000256" key="2">
    <source>
        <dbReference type="ARBA" id="ARBA00022679"/>
    </source>
</evidence>
<sequence>MREYVKSGELIVWIGNANSISIPKDKALEWFSAEEIAAWQSLKFDKLRCFYAAVHLAVRTNIASFFDVCPSSVAIGKKICPRCGSFRHGPPALFVGNKELSFSLSKSYPFFAFSVARCAVGIDIERKNQEGLSRLGDDVFSSFERKNIIQWGDPLALRYWVRKEALTKAQGVGIAYPLRFVDVSKPYLGRSQFDSIYVEGRQGKWLVSDIPADSTDCLLSVAIPLREADYAIKVLQAE</sequence>
<dbReference type="Gene3D" id="3.90.470.20">
    <property type="entry name" value="4'-phosphopantetheinyl transferase domain"/>
    <property type="match status" value="1"/>
</dbReference>
<dbReference type="InterPro" id="IPR008278">
    <property type="entry name" value="4-PPantetheinyl_Trfase_dom"/>
</dbReference>
<dbReference type="GO" id="GO:0019878">
    <property type="term" value="P:lysine biosynthetic process via aminoadipic acid"/>
    <property type="evidence" value="ECO:0007669"/>
    <property type="project" value="TreeGrafter"/>
</dbReference>
<reference evidence="4 5" key="1">
    <citation type="submission" date="2019-11" db="EMBL/GenBank/DDBJ databases">
        <title>Whole genome shotgun sequencing (WGS) data from Adlercreutzia equolifaciens ResAG-91, Eggerthella lenta MRI-F36, MRI-F37, MRI-F40, ResAG-49, ResAG-88, ResAG-121, ResAG-145, and Gordonibacter sp. ResAG-5, ResAG-26, ResAG-43, ResAG-50, ResAG-59.</title>
        <authorList>
            <person name="Stoll D.A."/>
            <person name="Danylec N."/>
            <person name="Franz C.M.A.P."/>
            <person name="Huch M."/>
        </authorList>
    </citation>
    <scope>NUCLEOTIDE SEQUENCE [LARGE SCALE GENOMIC DNA]</scope>
    <source>
        <strain evidence="4 5">ResAG-59</strain>
    </source>
</reference>
<accession>A0A6N8IL38</accession>
<keyword evidence="2 4" id="KW-0808">Transferase</keyword>
<dbReference type="GO" id="GO:0005829">
    <property type="term" value="C:cytosol"/>
    <property type="evidence" value="ECO:0007669"/>
    <property type="project" value="TreeGrafter"/>
</dbReference>
<dbReference type="GO" id="GO:0000287">
    <property type="term" value="F:magnesium ion binding"/>
    <property type="evidence" value="ECO:0007669"/>
    <property type="project" value="InterPro"/>
</dbReference>
<dbReference type="PANTHER" id="PTHR12215:SF10">
    <property type="entry name" value="L-AMINOADIPATE-SEMIALDEHYDE DEHYDROGENASE-PHOSPHOPANTETHEINYL TRANSFERASE"/>
    <property type="match status" value="1"/>
</dbReference>